<evidence type="ECO:0000313" key="3">
    <source>
        <dbReference type="Proteomes" id="UP000663864"/>
    </source>
</evidence>
<proteinExistence type="predicted"/>
<organism evidence="1 3">
    <name type="scientific">Rotaria sordida</name>
    <dbReference type="NCBI Taxonomy" id="392033"/>
    <lineage>
        <taxon>Eukaryota</taxon>
        <taxon>Metazoa</taxon>
        <taxon>Spiralia</taxon>
        <taxon>Gnathifera</taxon>
        <taxon>Rotifera</taxon>
        <taxon>Eurotatoria</taxon>
        <taxon>Bdelloidea</taxon>
        <taxon>Philodinida</taxon>
        <taxon>Philodinidae</taxon>
        <taxon>Rotaria</taxon>
    </lineage>
</organism>
<dbReference type="EMBL" id="CAJNOT010009825">
    <property type="protein sequence ID" value="CAF1527236.1"/>
    <property type="molecule type" value="Genomic_DNA"/>
</dbReference>
<protein>
    <submittedName>
        <fullName evidence="1">Uncharacterized protein</fullName>
    </submittedName>
</protein>
<dbReference type="AlphaFoldDB" id="A0A815UTF1"/>
<gene>
    <name evidence="2" type="ORF">JBS370_LOCUS38355</name>
    <name evidence="1" type="ORF">ZHD862_LOCUS38604</name>
</gene>
<sequence length="38" mass="4272">KLHDDAISEATPENAARRGIQMQNIFDEEVDNMIAQSL</sequence>
<evidence type="ECO:0000313" key="2">
    <source>
        <dbReference type="EMBL" id="CAF4242168.1"/>
    </source>
</evidence>
<feature type="non-terminal residue" evidence="1">
    <location>
        <position position="1"/>
    </location>
</feature>
<dbReference type="Proteomes" id="UP000663836">
    <property type="component" value="Unassembled WGS sequence"/>
</dbReference>
<reference evidence="1" key="1">
    <citation type="submission" date="2021-02" db="EMBL/GenBank/DDBJ databases">
        <authorList>
            <person name="Nowell W R."/>
        </authorList>
    </citation>
    <scope>NUCLEOTIDE SEQUENCE</scope>
</reference>
<evidence type="ECO:0000313" key="1">
    <source>
        <dbReference type="EMBL" id="CAF1527236.1"/>
    </source>
</evidence>
<dbReference type="Proteomes" id="UP000663864">
    <property type="component" value="Unassembled WGS sequence"/>
</dbReference>
<dbReference type="EMBL" id="CAJOBD010020684">
    <property type="protein sequence ID" value="CAF4242168.1"/>
    <property type="molecule type" value="Genomic_DNA"/>
</dbReference>
<accession>A0A815UTF1</accession>
<comment type="caution">
    <text evidence="1">The sequence shown here is derived from an EMBL/GenBank/DDBJ whole genome shotgun (WGS) entry which is preliminary data.</text>
</comment>
<name>A0A815UTF1_9BILA</name>